<name>A0A1R3GGX3_9ROSI</name>
<sequence length="66" mass="7547">MASNLFLVVFTHLKKFQSSTNAISSSCILAVHFISFFFFDSRLYCWILQVLAPPQLVGRLEQGLHQ</sequence>
<reference evidence="3" key="1">
    <citation type="submission" date="2013-09" db="EMBL/GenBank/DDBJ databases">
        <title>Corchorus olitorius genome sequencing.</title>
        <authorList>
            <person name="Alam M."/>
            <person name="Haque M.S."/>
            <person name="Islam M.S."/>
            <person name="Emdad E.M."/>
            <person name="Islam M.M."/>
            <person name="Ahmed B."/>
            <person name="Halim A."/>
            <person name="Hossen Q.M.M."/>
            <person name="Hossain M.Z."/>
            <person name="Ahmed R."/>
            <person name="Khan M.M."/>
            <person name="Islam R."/>
            <person name="Rashid M.M."/>
            <person name="Khan S.A."/>
            <person name="Rahman M.S."/>
            <person name="Alam M."/>
            <person name="Yahiya A.S."/>
            <person name="Khan M.S."/>
            <person name="Azam M.S."/>
            <person name="Haque T."/>
            <person name="Lashkar M.Z.H."/>
            <person name="Akhand A.I."/>
            <person name="Morshed G."/>
            <person name="Roy S."/>
            <person name="Uddin K.S."/>
            <person name="Rabeya T."/>
            <person name="Hossain A.S."/>
            <person name="Chowdhury A."/>
            <person name="Snigdha A.R."/>
            <person name="Mortoza M.S."/>
            <person name="Matin S.A."/>
            <person name="Hoque S.M.E."/>
            <person name="Islam M.K."/>
            <person name="Roy D.K."/>
            <person name="Haider R."/>
            <person name="Moosa M.M."/>
            <person name="Elias S.M."/>
            <person name="Hasan A.M."/>
            <person name="Jahan S."/>
            <person name="Shafiuddin M."/>
            <person name="Mahmood N."/>
            <person name="Shommy N.S."/>
        </authorList>
    </citation>
    <scope>NUCLEOTIDE SEQUENCE [LARGE SCALE GENOMIC DNA]</scope>
    <source>
        <strain evidence="3">cv. O-4</strain>
    </source>
</reference>
<dbReference type="Proteomes" id="UP000187203">
    <property type="component" value="Unassembled WGS sequence"/>
</dbReference>
<keyword evidence="3" id="KW-1185">Reference proteome</keyword>
<keyword evidence="1" id="KW-0472">Membrane</keyword>
<protein>
    <submittedName>
        <fullName evidence="2">Uncharacterized protein</fullName>
    </submittedName>
</protein>
<keyword evidence="1" id="KW-1133">Transmembrane helix</keyword>
<accession>A0A1R3GGX3</accession>
<organism evidence="2 3">
    <name type="scientific">Corchorus olitorius</name>
    <dbReference type="NCBI Taxonomy" id="93759"/>
    <lineage>
        <taxon>Eukaryota</taxon>
        <taxon>Viridiplantae</taxon>
        <taxon>Streptophyta</taxon>
        <taxon>Embryophyta</taxon>
        <taxon>Tracheophyta</taxon>
        <taxon>Spermatophyta</taxon>
        <taxon>Magnoliopsida</taxon>
        <taxon>eudicotyledons</taxon>
        <taxon>Gunneridae</taxon>
        <taxon>Pentapetalae</taxon>
        <taxon>rosids</taxon>
        <taxon>malvids</taxon>
        <taxon>Malvales</taxon>
        <taxon>Malvaceae</taxon>
        <taxon>Grewioideae</taxon>
        <taxon>Apeibeae</taxon>
        <taxon>Corchorus</taxon>
    </lineage>
</organism>
<dbReference type="EMBL" id="AWUE01022597">
    <property type="protein sequence ID" value="OMO57311.1"/>
    <property type="molecule type" value="Genomic_DNA"/>
</dbReference>
<keyword evidence="1" id="KW-0812">Transmembrane</keyword>
<evidence type="ECO:0000256" key="1">
    <source>
        <dbReference type="SAM" id="Phobius"/>
    </source>
</evidence>
<dbReference type="AlphaFoldDB" id="A0A1R3GGX3"/>
<evidence type="ECO:0000313" key="2">
    <source>
        <dbReference type="EMBL" id="OMO57311.1"/>
    </source>
</evidence>
<feature type="transmembrane region" description="Helical" evidence="1">
    <location>
        <begin position="20"/>
        <end position="39"/>
    </location>
</feature>
<proteinExistence type="predicted"/>
<comment type="caution">
    <text evidence="2">The sequence shown here is derived from an EMBL/GenBank/DDBJ whole genome shotgun (WGS) entry which is preliminary data.</text>
</comment>
<gene>
    <name evidence="2" type="ORF">COLO4_35438</name>
</gene>
<evidence type="ECO:0000313" key="3">
    <source>
        <dbReference type="Proteomes" id="UP000187203"/>
    </source>
</evidence>